<evidence type="ECO:0000313" key="4">
    <source>
        <dbReference type="EMBL" id="MBA5686639.1"/>
    </source>
</evidence>
<dbReference type="AlphaFoldDB" id="A0A7W2F7V4"/>
<feature type="coiled-coil region" evidence="2">
    <location>
        <begin position="107"/>
        <end position="141"/>
    </location>
</feature>
<dbReference type="Pfam" id="PF25989">
    <property type="entry name" value="YknX_C"/>
    <property type="match status" value="1"/>
</dbReference>
<evidence type="ECO:0000313" key="5">
    <source>
        <dbReference type="Proteomes" id="UP000573499"/>
    </source>
</evidence>
<evidence type="ECO:0000256" key="1">
    <source>
        <dbReference type="ARBA" id="ARBA00009477"/>
    </source>
</evidence>
<dbReference type="PANTHER" id="PTHR30469:SF15">
    <property type="entry name" value="HLYD FAMILY OF SECRETION PROTEINS"/>
    <property type="match status" value="1"/>
</dbReference>
<dbReference type="Gene3D" id="2.40.420.20">
    <property type="match status" value="1"/>
</dbReference>
<dbReference type="GO" id="GO:1990281">
    <property type="term" value="C:efflux pump complex"/>
    <property type="evidence" value="ECO:0007669"/>
    <property type="project" value="TreeGrafter"/>
</dbReference>
<proteinExistence type="inferred from homology"/>
<dbReference type="Proteomes" id="UP000573499">
    <property type="component" value="Unassembled WGS sequence"/>
</dbReference>
<dbReference type="InterPro" id="IPR006143">
    <property type="entry name" value="RND_pump_MFP"/>
</dbReference>
<comment type="similarity">
    <text evidence="1">Belongs to the membrane fusion protein (MFP) (TC 8.A.1) family.</text>
</comment>
<name>A0A7W2F7V4_9BURK</name>
<keyword evidence="2" id="KW-0175">Coiled coil</keyword>
<dbReference type="GO" id="GO:0015562">
    <property type="term" value="F:efflux transmembrane transporter activity"/>
    <property type="evidence" value="ECO:0007669"/>
    <property type="project" value="TreeGrafter"/>
</dbReference>
<dbReference type="SUPFAM" id="SSF111369">
    <property type="entry name" value="HlyD-like secretion proteins"/>
    <property type="match status" value="1"/>
</dbReference>
<accession>A0A7W2F7V4</accession>
<dbReference type="Gene3D" id="2.40.30.170">
    <property type="match status" value="1"/>
</dbReference>
<dbReference type="Gene3D" id="1.10.287.470">
    <property type="entry name" value="Helix hairpin bin"/>
    <property type="match status" value="1"/>
</dbReference>
<evidence type="ECO:0000256" key="2">
    <source>
        <dbReference type="SAM" id="Coils"/>
    </source>
</evidence>
<comment type="caution">
    <text evidence="4">The sequence shown here is derived from an EMBL/GenBank/DDBJ whole genome shotgun (WGS) entry which is preliminary data.</text>
</comment>
<organism evidence="4 5">
    <name type="scientific">Rugamonas apoptosis</name>
    <dbReference type="NCBI Taxonomy" id="2758570"/>
    <lineage>
        <taxon>Bacteria</taxon>
        <taxon>Pseudomonadati</taxon>
        <taxon>Pseudomonadota</taxon>
        <taxon>Betaproteobacteria</taxon>
        <taxon>Burkholderiales</taxon>
        <taxon>Oxalobacteraceae</taxon>
        <taxon>Telluria group</taxon>
        <taxon>Rugamonas</taxon>
    </lineage>
</organism>
<feature type="domain" description="YknX-like C-terminal permuted SH3-like" evidence="3">
    <location>
        <begin position="302"/>
        <end position="369"/>
    </location>
</feature>
<evidence type="ECO:0000259" key="3">
    <source>
        <dbReference type="Pfam" id="PF25989"/>
    </source>
</evidence>
<protein>
    <submittedName>
        <fullName evidence="4">Efflux RND transporter periplasmic adaptor subunit</fullName>
    </submittedName>
</protein>
<dbReference type="RefSeq" id="WP_182152460.1">
    <property type="nucleotide sequence ID" value="NZ_JACEZU010000002.1"/>
</dbReference>
<dbReference type="Gene3D" id="2.40.50.100">
    <property type="match status" value="1"/>
</dbReference>
<dbReference type="InterPro" id="IPR058637">
    <property type="entry name" value="YknX-like_C"/>
</dbReference>
<dbReference type="EMBL" id="JACEZU010000002">
    <property type="protein sequence ID" value="MBA5686639.1"/>
    <property type="molecule type" value="Genomic_DNA"/>
</dbReference>
<gene>
    <name evidence="4" type="ORF">H3H39_06175</name>
</gene>
<dbReference type="PANTHER" id="PTHR30469">
    <property type="entry name" value="MULTIDRUG RESISTANCE PROTEIN MDTA"/>
    <property type="match status" value="1"/>
</dbReference>
<dbReference type="NCBIfam" id="TIGR01730">
    <property type="entry name" value="RND_mfp"/>
    <property type="match status" value="1"/>
</dbReference>
<sequence length="407" mass="41711">MNSIQLKPLAATLLAVFTLSSIGIALYAPASRAADARKTDTAKPALTVTTALPQASRLPIKLAANGNLAAWQEASVGSEANGLRLTEVRVNVGDTVKAGQVLAVFSADSVNADLAQARAALQEAEANAAEAAANAARARTLQTTGALSAQQISQYQTAEQTANARIASARAAVASQQLRLKNTQVLAPDSGVISARGATVGAVVGAGTELFRMIRQGRLEWRAEVTAADLRQLRTGTSAVVKAANGAEATGKVRMVAPTVDPQTRYALVYVDLPASATSAANAPFKAGMFASGQFELGASDAITVPQQAIVVRDGFSYVFRLNADQHVSQLKVKAGRRLADRIEVLDGIGADTRVVVNGAGFLNDGDLVHHVAAAASAPAAAAVVGKTQTQPPAQAKAAAPTAPAAR</sequence>
<reference evidence="4 5" key="1">
    <citation type="submission" date="2020-07" db="EMBL/GenBank/DDBJ databases">
        <title>Novel species isolated from subtropical streams in China.</title>
        <authorList>
            <person name="Lu H."/>
        </authorList>
    </citation>
    <scope>NUCLEOTIDE SEQUENCE [LARGE SCALE GENOMIC DNA]</scope>
    <source>
        <strain evidence="4 5">LX47W</strain>
    </source>
</reference>
<keyword evidence="5" id="KW-1185">Reference proteome</keyword>